<dbReference type="RefSeq" id="WP_196956133.1">
    <property type="nucleotide sequence ID" value="NZ_JADWYK010000010.1"/>
</dbReference>
<evidence type="ECO:0008006" key="4">
    <source>
        <dbReference type="Google" id="ProtNLM"/>
    </source>
</evidence>
<sequence length="107" mass="11684">MASKSTNSKKPAAQATAAKNGKNATAVGRTFAQMLDNKKFTSRVLQKQLRMSSRTVNNAKVDPGVLSLGDVFRLADLMKEPVELLMQELVAEIKQLPADLQPVQRTT</sequence>
<dbReference type="EMBL" id="JADWYK010000010">
    <property type="protein sequence ID" value="MBG8555114.1"/>
    <property type="molecule type" value="Genomic_DNA"/>
</dbReference>
<name>A0ABS0L4P8_9BACT</name>
<comment type="caution">
    <text evidence="2">The sequence shown here is derived from an EMBL/GenBank/DDBJ whole genome shotgun (WGS) entry which is preliminary data.</text>
</comment>
<reference evidence="2 3" key="1">
    <citation type="submission" date="2020-11" db="EMBL/GenBank/DDBJ databases">
        <title>Hymenobacter sp.</title>
        <authorList>
            <person name="Kim M.K."/>
        </authorList>
    </citation>
    <scope>NUCLEOTIDE SEQUENCE [LARGE SCALE GENOMIC DNA]</scope>
    <source>
        <strain evidence="2 3">BT594</strain>
    </source>
</reference>
<feature type="region of interest" description="Disordered" evidence="1">
    <location>
        <begin position="1"/>
        <end position="23"/>
    </location>
</feature>
<evidence type="ECO:0000256" key="1">
    <source>
        <dbReference type="SAM" id="MobiDB-lite"/>
    </source>
</evidence>
<gene>
    <name evidence="2" type="ORF">I5L79_16295</name>
</gene>
<organism evidence="2 3">
    <name type="scientific">Hymenobacter guriensis</name>
    <dbReference type="NCBI Taxonomy" id="2793065"/>
    <lineage>
        <taxon>Bacteria</taxon>
        <taxon>Pseudomonadati</taxon>
        <taxon>Bacteroidota</taxon>
        <taxon>Cytophagia</taxon>
        <taxon>Cytophagales</taxon>
        <taxon>Hymenobacteraceae</taxon>
        <taxon>Hymenobacter</taxon>
    </lineage>
</organism>
<proteinExistence type="predicted"/>
<keyword evidence="3" id="KW-1185">Reference proteome</keyword>
<evidence type="ECO:0000313" key="3">
    <source>
        <dbReference type="Proteomes" id="UP000601099"/>
    </source>
</evidence>
<evidence type="ECO:0000313" key="2">
    <source>
        <dbReference type="EMBL" id="MBG8555114.1"/>
    </source>
</evidence>
<protein>
    <recommendedName>
        <fullName evidence="4">XRE family transcriptional regulator</fullName>
    </recommendedName>
</protein>
<accession>A0ABS0L4P8</accession>
<feature type="compositionally biased region" description="Low complexity" evidence="1">
    <location>
        <begin position="9"/>
        <end position="23"/>
    </location>
</feature>
<dbReference type="Proteomes" id="UP000601099">
    <property type="component" value="Unassembled WGS sequence"/>
</dbReference>